<feature type="domain" description="Endonuclease/exonuclease/phosphatase" evidence="2">
    <location>
        <begin position="121"/>
        <end position="325"/>
    </location>
</feature>
<dbReference type="Gene3D" id="3.60.10.10">
    <property type="entry name" value="Endonuclease/exonuclease/phosphatase"/>
    <property type="match status" value="1"/>
</dbReference>
<keyword evidence="3" id="KW-0255">Endonuclease</keyword>
<evidence type="ECO:0000259" key="2">
    <source>
        <dbReference type="Pfam" id="PF03372"/>
    </source>
</evidence>
<feature type="transmembrane region" description="Helical" evidence="1">
    <location>
        <begin position="12"/>
        <end position="34"/>
    </location>
</feature>
<sequence>MSAISRAPALRALLWLAAIWCAVLAVILTPMHWIDVPAPRLIELASFTPLGTPFALVSLLLAVLLLVADRSRRVAASGLTTAVAAILALHVWWLAPLYVGHRPVTTGDGLTVFSQNFEYGDVTDLAQLVRAQHVDVLVLTDIGSERIAEVLKTDIPSLLPYSIGTRPDQTISSVIFSRFPMDHLGSGSHSTHADTVRLHTPSLGEVTLVAVHPQPPYTARWRIDYRALTAYLRVAVPQPASQPTVIAGDFNATTDNVPFRHLLDLGFTDALTDTRGGFQPTWPDSSARRYFGVPVPRLVTIDHILTSAQLAASRFTTVHVRGSDHSGIVAHLASRVN</sequence>
<dbReference type="AlphaFoldDB" id="A0A839N5Y8"/>
<reference evidence="3 4" key="1">
    <citation type="submission" date="2020-08" db="EMBL/GenBank/DDBJ databases">
        <title>Sequencing the genomes of 1000 actinobacteria strains.</title>
        <authorList>
            <person name="Klenk H.-P."/>
        </authorList>
    </citation>
    <scope>NUCLEOTIDE SEQUENCE [LARGE SCALE GENOMIC DNA]</scope>
    <source>
        <strain evidence="3 4">DSM 105369</strain>
    </source>
</reference>
<name>A0A839N5Y8_9MICO</name>
<feature type="transmembrane region" description="Helical" evidence="1">
    <location>
        <begin position="74"/>
        <end position="95"/>
    </location>
</feature>
<organism evidence="3 4">
    <name type="scientific">Flexivirga oryzae</name>
    <dbReference type="NCBI Taxonomy" id="1794944"/>
    <lineage>
        <taxon>Bacteria</taxon>
        <taxon>Bacillati</taxon>
        <taxon>Actinomycetota</taxon>
        <taxon>Actinomycetes</taxon>
        <taxon>Micrococcales</taxon>
        <taxon>Dermacoccaceae</taxon>
        <taxon>Flexivirga</taxon>
    </lineage>
</organism>
<evidence type="ECO:0000313" key="3">
    <source>
        <dbReference type="EMBL" id="MBB2890142.1"/>
    </source>
</evidence>
<dbReference type="SUPFAM" id="SSF56219">
    <property type="entry name" value="DNase I-like"/>
    <property type="match status" value="1"/>
</dbReference>
<keyword evidence="1" id="KW-1133">Transmembrane helix</keyword>
<proteinExistence type="predicted"/>
<dbReference type="Pfam" id="PF03372">
    <property type="entry name" value="Exo_endo_phos"/>
    <property type="match status" value="1"/>
</dbReference>
<dbReference type="GO" id="GO:0004519">
    <property type="term" value="F:endonuclease activity"/>
    <property type="evidence" value="ECO:0007669"/>
    <property type="project" value="UniProtKB-KW"/>
</dbReference>
<gene>
    <name evidence="3" type="ORF">FHU39_000126</name>
</gene>
<dbReference type="InterPro" id="IPR005135">
    <property type="entry name" value="Endo/exonuclease/phosphatase"/>
</dbReference>
<keyword evidence="3" id="KW-0269">Exonuclease</keyword>
<dbReference type="GO" id="GO:0004527">
    <property type="term" value="F:exonuclease activity"/>
    <property type="evidence" value="ECO:0007669"/>
    <property type="project" value="UniProtKB-KW"/>
</dbReference>
<evidence type="ECO:0000313" key="4">
    <source>
        <dbReference type="Proteomes" id="UP000559182"/>
    </source>
</evidence>
<evidence type="ECO:0000256" key="1">
    <source>
        <dbReference type="SAM" id="Phobius"/>
    </source>
</evidence>
<keyword evidence="1" id="KW-0472">Membrane</keyword>
<dbReference type="Proteomes" id="UP000559182">
    <property type="component" value="Unassembled WGS sequence"/>
</dbReference>
<dbReference type="InterPro" id="IPR036691">
    <property type="entry name" value="Endo/exonu/phosph_ase_sf"/>
</dbReference>
<comment type="caution">
    <text evidence="3">The sequence shown here is derived from an EMBL/GenBank/DDBJ whole genome shotgun (WGS) entry which is preliminary data.</text>
</comment>
<dbReference type="EMBL" id="JACHVQ010000001">
    <property type="protein sequence ID" value="MBB2890142.1"/>
    <property type="molecule type" value="Genomic_DNA"/>
</dbReference>
<protein>
    <submittedName>
        <fullName evidence="3">Endonuclease/exonuclease/phosphatase (EEP) superfamily protein YafD</fullName>
    </submittedName>
</protein>
<feature type="transmembrane region" description="Helical" evidence="1">
    <location>
        <begin position="46"/>
        <end position="67"/>
    </location>
</feature>
<keyword evidence="3" id="KW-0540">Nuclease</keyword>
<keyword evidence="1" id="KW-0812">Transmembrane</keyword>
<dbReference type="RefSeq" id="WP_183318026.1">
    <property type="nucleotide sequence ID" value="NZ_JACHVQ010000001.1"/>
</dbReference>
<accession>A0A839N5Y8</accession>
<keyword evidence="4" id="KW-1185">Reference proteome</keyword>
<keyword evidence="3" id="KW-0378">Hydrolase</keyword>